<dbReference type="SUPFAM" id="SSF69593">
    <property type="entry name" value="Glycerol-3-phosphate (1)-acyltransferase"/>
    <property type="match status" value="1"/>
</dbReference>
<dbReference type="Pfam" id="PF01553">
    <property type="entry name" value="Acyltransferase"/>
    <property type="match status" value="1"/>
</dbReference>
<dbReference type="RefSeq" id="WP_116225290.1">
    <property type="nucleotide sequence ID" value="NZ_AP018437.1"/>
</dbReference>
<proteinExistence type="predicted"/>
<dbReference type="GO" id="GO:0006654">
    <property type="term" value="P:phosphatidic acid biosynthetic process"/>
    <property type="evidence" value="ECO:0007669"/>
    <property type="project" value="TreeGrafter"/>
</dbReference>
<evidence type="ECO:0000256" key="2">
    <source>
        <dbReference type="ARBA" id="ARBA00023315"/>
    </source>
</evidence>
<evidence type="ECO:0000256" key="1">
    <source>
        <dbReference type="ARBA" id="ARBA00022679"/>
    </source>
</evidence>
<evidence type="ECO:0000313" key="5">
    <source>
        <dbReference type="Proteomes" id="UP000256388"/>
    </source>
</evidence>
<dbReference type="GO" id="GO:0003841">
    <property type="term" value="F:1-acylglycerol-3-phosphate O-acyltransferase activity"/>
    <property type="evidence" value="ECO:0007669"/>
    <property type="project" value="TreeGrafter"/>
</dbReference>
<organism evidence="4 5">
    <name type="scientific">Pelolinea submarina</name>
    <dbReference type="NCBI Taxonomy" id="913107"/>
    <lineage>
        <taxon>Bacteria</taxon>
        <taxon>Bacillati</taxon>
        <taxon>Chloroflexota</taxon>
        <taxon>Anaerolineae</taxon>
        <taxon>Anaerolineales</taxon>
        <taxon>Anaerolineaceae</taxon>
        <taxon>Pelolinea</taxon>
    </lineage>
</organism>
<keyword evidence="2 4" id="KW-0012">Acyltransferase</keyword>
<dbReference type="AlphaFoldDB" id="A0A347ZP08"/>
<accession>A0A347ZP08</accession>
<reference evidence="4 5" key="1">
    <citation type="submission" date="2018-08" db="EMBL/GenBank/DDBJ databases">
        <title>Genomic Encyclopedia of Type Strains, Phase IV (KMG-IV): sequencing the most valuable type-strain genomes for metagenomic binning, comparative biology and taxonomic classification.</title>
        <authorList>
            <person name="Goeker M."/>
        </authorList>
    </citation>
    <scope>NUCLEOTIDE SEQUENCE [LARGE SCALE GENOMIC DNA]</scope>
    <source>
        <strain evidence="4 5">DSM 23923</strain>
    </source>
</reference>
<keyword evidence="1 4" id="KW-0808">Transferase</keyword>
<dbReference type="SMART" id="SM00563">
    <property type="entry name" value="PlsC"/>
    <property type="match status" value="1"/>
</dbReference>
<dbReference type="InterPro" id="IPR002123">
    <property type="entry name" value="Plipid/glycerol_acylTrfase"/>
</dbReference>
<dbReference type="PANTHER" id="PTHR10434">
    <property type="entry name" value="1-ACYL-SN-GLYCEROL-3-PHOSPHATE ACYLTRANSFERASE"/>
    <property type="match status" value="1"/>
</dbReference>
<dbReference type="PANTHER" id="PTHR10434:SF11">
    <property type="entry name" value="1-ACYL-SN-GLYCEROL-3-PHOSPHATE ACYLTRANSFERASE"/>
    <property type="match status" value="1"/>
</dbReference>
<name>A0A347ZP08_9CHLR</name>
<dbReference type="Proteomes" id="UP000256388">
    <property type="component" value="Unassembled WGS sequence"/>
</dbReference>
<dbReference type="OrthoDB" id="9803035at2"/>
<sequence length="212" mass="24150">MKREKLQRLVRFLIKTLTHTEFLDLENIPDSGGVIIAINHLNYMDTPVLFVNPRRSDITALVTTKYEKNLFMRWFTESAQAIWIDRDIADFTAIRKASKALAEGWALGIAPEGTRSKTCQLQEGKPGTIMLAIKANVPIVPVGITGTEHSFKKVLTFRRPKITVRFGQAFTIPEFKPGDRSAELKYWTDELMRRIAALLPEQYRGVYADQIP</sequence>
<evidence type="ECO:0000259" key="3">
    <source>
        <dbReference type="SMART" id="SM00563"/>
    </source>
</evidence>
<gene>
    <name evidence="4" type="ORF">DFR64_2013</name>
</gene>
<evidence type="ECO:0000313" key="4">
    <source>
        <dbReference type="EMBL" id="REG08641.1"/>
    </source>
</evidence>
<dbReference type="EMBL" id="QUMS01000002">
    <property type="protein sequence ID" value="REG08641.1"/>
    <property type="molecule type" value="Genomic_DNA"/>
</dbReference>
<feature type="domain" description="Phospholipid/glycerol acyltransferase" evidence="3">
    <location>
        <begin position="34"/>
        <end position="147"/>
    </location>
</feature>
<keyword evidence="5" id="KW-1185">Reference proteome</keyword>
<comment type="caution">
    <text evidence="4">The sequence shown here is derived from an EMBL/GenBank/DDBJ whole genome shotgun (WGS) entry which is preliminary data.</text>
</comment>
<protein>
    <submittedName>
        <fullName evidence="4">1-acyl-sn-glycerol-3-phosphate acyltransferase</fullName>
    </submittedName>
</protein>
<dbReference type="CDD" id="cd07989">
    <property type="entry name" value="LPLAT_AGPAT-like"/>
    <property type="match status" value="1"/>
</dbReference>